<dbReference type="Proteomes" id="UP000321798">
    <property type="component" value="Unassembled WGS sequence"/>
</dbReference>
<feature type="transmembrane region" description="Helical" evidence="2">
    <location>
        <begin position="126"/>
        <end position="152"/>
    </location>
</feature>
<feature type="transmembrane region" description="Helical" evidence="2">
    <location>
        <begin position="78"/>
        <end position="95"/>
    </location>
</feature>
<feature type="transmembrane region" description="Helical" evidence="2">
    <location>
        <begin position="188"/>
        <end position="209"/>
    </location>
</feature>
<evidence type="ECO:0000313" key="3">
    <source>
        <dbReference type="EMBL" id="GEP67983.1"/>
    </source>
</evidence>
<evidence type="ECO:0000313" key="4">
    <source>
        <dbReference type="Proteomes" id="UP000321798"/>
    </source>
</evidence>
<accession>A0A512P9V1</accession>
<proteinExistence type="predicted"/>
<comment type="caution">
    <text evidence="3">The sequence shown here is derived from an EMBL/GenBank/DDBJ whole genome shotgun (WGS) entry which is preliminary data.</text>
</comment>
<organism evidence="3 4">
    <name type="scientific">Cellulomonas soli</name>
    <dbReference type="NCBI Taxonomy" id="931535"/>
    <lineage>
        <taxon>Bacteria</taxon>
        <taxon>Bacillati</taxon>
        <taxon>Actinomycetota</taxon>
        <taxon>Actinomycetes</taxon>
        <taxon>Micrococcales</taxon>
        <taxon>Cellulomonadaceae</taxon>
        <taxon>Cellulomonas</taxon>
    </lineage>
</organism>
<evidence type="ECO:0000256" key="1">
    <source>
        <dbReference type="SAM" id="MobiDB-lite"/>
    </source>
</evidence>
<feature type="transmembrane region" description="Helical" evidence="2">
    <location>
        <begin position="101"/>
        <end position="119"/>
    </location>
</feature>
<protein>
    <recommendedName>
        <fullName evidence="5">DUF3159 domain-containing protein</fullName>
    </recommendedName>
</protein>
<keyword evidence="2" id="KW-0472">Membrane</keyword>
<keyword evidence="2" id="KW-1133">Transmembrane helix</keyword>
<reference evidence="3 4" key="1">
    <citation type="submission" date="2019-07" db="EMBL/GenBank/DDBJ databases">
        <title>Whole genome shotgun sequence of Cellulomonas soli NBRC 109434.</title>
        <authorList>
            <person name="Hosoyama A."/>
            <person name="Uohara A."/>
            <person name="Ohji S."/>
            <person name="Ichikawa N."/>
        </authorList>
    </citation>
    <scope>NUCLEOTIDE SEQUENCE [LARGE SCALE GENOMIC DNA]</scope>
    <source>
        <strain evidence="3 4">NBRC 109434</strain>
    </source>
</reference>
<sequence length="255" mass="26926">MNADGVDDATVTPDPDLAHRDGRADDATVGARGMRALTQEEFSALDALGGVRGVVESVVPGLLFVVVYLAAGQRLAPALIASAGAAVLAVLVRLVQRTPPTQAFSGVLGVGIGVLWAWRTGEAEDYFLYGLLVNAGYLAGTLVSVLVGWPLVGLVMGLFDKAGPLAGGSWPAAVAWRQDRSLRRRYTLATWPWVALFGLRLLVQVPFYLGGEVAWLGTAKLAMGVPLTAVALWLSWMLVRGSGAARAPSRPRRDP</sequence>
<keyword evidence="2" id="KW-0812">Transmembrane</keyword>
<dbReference type="AlphaFoldDB" id="A0A512P9V1"/>
<evidence type="ECO:0000256" key="2">
    <source>
        <dbReference type="SAM" id="Phobius"/>
    </source>
</evidence>
<dbReference type="RefSeq" id="WP_307725873.1">
    <property type="nucleotide sequence ID" value="NZ_BAABBJ010000015.1"/>
</dbReference>
<dbReference type="Pfam" id="PF11361">
    <property type="entry name" value="DUF3159"/>
    <property type="match status" value="1"/>
</dbReference>
<evidence type="ECO:0008006" key="5">
    <source>
        <dbReference type="Google" id="ProtNLM"/>
    </source>
</evidence>
<feature type="transmembrane region" description="Helical" evidence="2">
    <location>
        <begin position="221"/>
        <end position="239"/>
    </location>
</feature>
<dbReference type="EMBL" id="BKAL01000002">
    <property type="protein sequence ID" value="GEP67983.1"/>
    <property type="molecule type" value="Genomic_DNA"/>
</dbReference>
<dbReference type="InterPro" id="IPR016566">
    <property type="entry name" value="UCP010219"/>
</dbReference>
<dbReference type="PIRSF" id="PIRSF010219">
    <property type="entry name" value="UCP010219"/>
    <property type="match status" value="1"/>
</dbReference>
<name>A0A512P9V1_9CELL</name>
<feature type="region of interest" description="Disordered" evidence="1">
    <location>
        <begin position="1"/>
        <end position="24"/>
    </location>
</feature>
<keyword evidence="4" id="KW-1185">Reference proteome</keyword>
<gene>
    <name evidence="3" type="ORF">CSO01_06980</name>
</gene>